<protein>
    <submittedName>
        <fullName evidence="4">TRZ/ATZ family hydrolase</fullName>
    </submittedName>
</protein>
<dbReference type="PANTHER" id="PTHR43794:SF11">
    <property type="entry name" value="AMIDOHYDROLASE-RELATED DOMAIN-CONTAINING PROTEIN"/>
    <property type="match status" value="1"/>
</dbReference>
<reference evidence="4 5" key="1">
    <citation type="submission" date="2024-11" db="EMBL/GenBank/DDBJ databases">
        <authorList>
            <person name="Kaparullina E.N."/>
            <person name="Delegan Y.A."/>
            <person name="Doronina N.V."/>
        </authorList>
    </citation>
    <scope>NUCLEOTIDE SEQUENCE [LARGE SCALE GENOMIC DNA]</scope>
    <source>
        <strain evidence="4 5">7sh_L</strain>
    </source>
</reference>
<comment type="similarity">
    <text evidence="1">Belongs to the metallo-dependent hydrolases superfamily. ATZ/TRZ family.</text>
</comment>
<keyword evidence="2 4" id="KW-0378">Hydrolase</keyword>
<dbReference type="InterPro" id="IPR050287">
    <property type="entry name" value="MTA/SAH_deaminase"/>
</dbReference>
<keyword evidence="5" id="KW-1185">Reference proteome</keyword>
<dbReference type="InterPro" id="IPR006680">
    <property type="entry name" value="Amidohydro-rel"/>
</dbReference>
<evidence type="ECO:0000313" key="4">
    <source>
        <dbReference type="EMBL" id="MFJ5445317.1"/>
    </source>
</evidence>
<dbReference type="GO" id="GO:0016787">
    <property type="term" value="F:hydrolase activity"/>
    <property type="evidence" value="ECO:0007669"/>
    <property type="project" value="UniProtKB-KW"/>
</dbReference>
<dbReference type="NCBIfam" id="NF006549">
    <property type="entry name" value="PRK09045.1"/>
    <property type="match status" value="1"/>
</dbReference>
<dbReference type="EMBL" id="JBIWXY010000001">
    <property type="protein sequence ID" value="MFJ5445317.1"/>
    <property type="molecule type" value="Genomic_DNA"/>
</dbReference>
<dbReference type="PANTHER" id="PTHR43794">
    <property type="entry name" value="AMINOHYDROLASE SSNA-RELATED"/>
    <property type="match status" value="1"/>
</dbReference>
<comment type="caution">
    <text evidence="4">The sequence shown here is derived from an EMBL/GenBank/DDBJ whole genome shotgun (WGS) entry which is preliminary data.</text>
</comment>
<evidence type="ECO:0000313" key="5">
    <source>
        <dbReference type="Proteomes" id="UP001617669"/>
    </source>
</evidence>
<feature type="domain" description="Amidohydrolase-related" evidence="3">
    <location>
        <begin position="71"/>
        <end position="420"/>
    </location>
</feature>
<evidence type="ECO:0000256" key="1">
    <source>
        <dbReference type="ARBA" id="ARBA00006745"/>
    </source>
</evidence>
<evidence type="ECO:0000256" key="2">
    <source>
        <dbReference type="ARBA" id="ARBA00022801"/>
    </source>
</evidence>
<name>A0ABW8GJN3_9PROT</name>
<gene>
    <name evidence="4" type="ORF">ACIKP9_03670</name>
</gene>
<dbReference type="Gene3D" id="3.20.20.140">
    <property type="entry name" value="Metal-dependent hydrolases"/>
    <property type="match status" value="1"/>
</dbReference>
<organism evidence="4 5">
    <name type="scientific">Methylobacillus methanolivorans</name>
    <dbReference type="NCBI Taxonomy" id="1848927"/>
    <lineage>
        <taxon>Bacteria</taxon>
        <taxon>Pseudomonadati</taxon>
        <taxon>Pseudomonadota</taxon>
        <taxon>Betaproteobacteria</taxon>
        <taxon>Nitrosomonadales</taxon>
        <taxon>Methylophilaceae</taxon>
        <taxon>Methylobacillus</taxon>
    </lineage>
</organism>
<dbReference type="CDD" id="cd01298">
    <property type="entry name" value="ATZ_TRZ_like"/>
    <property type="match status" value="1"/>
</dbReference>
<dbReference type="SUPFAM" id="SSF51338">
    <property type="entry name" value="Composite domain of metallo-dependent hydrolases"/>
    <property type="match status" value="1"/>
</dbReference>
<dbReference type="Proteomes" id="UP001617669">
    <property type="component" value="Unassembled WGS sequence"/>
</dbReference>
<accession>A0ABW8GJN3</accession>
<evidence type="ECO:0000259" key="3">
    <source>
        <dbReference type="Pfam" id="PF01979"/>
    </source>
</evidence>
<dbReference type="Gene3D" id="2.30.40.10">
    <property type="entry name" value="Urease, subunit C, domain 1"/>
    <property type="match status" value="1"/>
</dbReference>
<dbReference type="Pfam" id="PF01979">
    <property type="entry name" value="Amidohydro_1"/>
    <property type="match status" value="1"/>
</dbReference>
<sequence length="456" mass="49435">MSQTLKHQYSVEQSNVFALEARWVVPVLPHGQVLEQHSVIVQAGRILDILPSEQSKSKYPLAQVIVLNDHVLIPGLINLHTHAAMSLMRGLADENPLMQWLQQHILPVEKRFVSERFVRQGSLLGCAEMLAGGTTCFSDMYFFPQAVAEAATQSGMRANIGLVVMDFPTAYAHDAEDYLQKGLQARDDWRDSELLRASLAPHAPYTVSDSTFKNIVTYAEQLGLNIHTHLHETRTEIEDSIKQYGVRPLQRLEALGVLGPNLVAAHGVHLTEAEMKTLATNGAHIAHCPASNLKLASGIASVTALVNAGVNVAIGTDGAASNNRQDMFAEMRLAALLAKGASGDAESVSATEALAMATINAAKALGQEADIGSLERGKCADIVAVNLAAIELQPCFNVISHLVYSAGREHVSHVWIAGELKYQKLQGQAGIYANMEPAELKEISSEWQTQLSQYLA</sequence>
<proteinExistence type="inferred from homology"/>
<dbReference type="InterPro" id="IPR032466">
    <property type="entry name" value="Metal_Hydrolase"/>
</dbReference>
<dbReference type="InterPro" id="IPR011059">
    <property type="entry name" value="Metal-dep_hydrolase_composite"/>
</dbReference>
<dbReference type="RefSeq" id="WP_400879418.1">
    <property type="nucleotide sequence ID" value="NZ_JBIWXY010000001.1"/>
</dbReference>
<dbReference type="SUPFAM" id="SSF51556">
    <property type="entry name" value="Metallo-dependent hydrolases"/>
    <property type="match status" value="1"/>
</dbReference>